<keyword evidence="2" id="KW-1133">Transmembrane helix</keyword>
<evidence type="ECO:0000256" key="2">
    <source>
        <dbReference type="SAM" id="Phobius"/>
    </source>
</evidence>
<dbReference type="PATRIC" id="fig|1094558.3.peg.271"/>
<sequence>MAKSAKPPAKSSYAGKTRKPKRIDHVEKTDITPEAEPIAMDKQPGKPQEKLMSDEQNEKTPRNDLNQTHAQEETKPFTASNAYKKDMPKTMDRQKEKKSGRSTSLWALGFLGGVVALALGAGLQWAGIIPSFSNDLTWQTRLTNVSDELGDLKRQLADHLPMSVQQLSVSDRQALDDAFAAASAIREQTDEMERQLAAITANVETFKTSMSSGNNDQSQIEAMKTLSLKIDDLSKKTTEALSLSNHNSETIQVIHKKIDNLESQITHGMQGKDIAVMMAVNALKNAVDRGGSYHHELQTLQNLAPQLIVYDALEKKAQTGIASQVTLANMFSHVADAIAATQNQVPLNAGFGEKLWASVKGLVSLRPVGDTLGTDAGAIAARMEVAIQKGDYQKAFAEWENLPQNAKDISAEFMQTLQAKRDIDALLTHIIALSLQSDPAQSDTAQSEAVQD</sequence>
<dbReference type="STRING" id="1094558.ME5_00240"/>
<feature type="compositionally biased region" description="Basic and acidic residues" evidence="1">
    <location>
        <begin position="83"/>
        <end position="99"/>
    </location>
</feature>
<comment type="caution">
    <text evidence="3">The sequence shown here is derived from an EMBL/GenBank/DDBJ whole genome shotgun (WGS) entry which is preliminary data.</text>
</comment>
<keyword evidence="4" id="KW-1185">Reference proteome</keyword>
<dbReference type="AlphaFoldDB" id="J1K353"/>
<feature type="transmembrane region" description="Helical" evidence="2">
    <location>
        <begin position="105"/>
        <end position="126"/>
    </location>
</feature>
<dbReference type="RefSeq" id="WP_008037644.1">
    <property type="nucleotide sequence ID" value="NZ_JH725147.1"/>
</dbReference>
<protein>
    <submittedName>
        <fullName evidence="3">Uncharacterized protein</fullName>
    </submittedName>
</protein>
<evidence type="ECO:0000256" key="1">
    <source>
        <dbReference type="SAM" id="MobiDB-lite"/>
    </source>
</evidence>
<proteinExistence type="predicted"/>
<accession>J1K353</accession>
<dbReference type="EMBL" id="AIMB01000002">
    <property type="protein sequence ID" value="EJF91545.1"/>
    <property type="molecule type" value="Genomic_DNA"/>
</dbReference>
<dbReference type="Proteomes" id="UP000008952">
    <property type="component" value="Unassembled WGS sequence"/>
</dbReference>
<name>J1K353_9HYPH</name>
<evidence type="ECO:0000313" key="4">
    <source>
        <dbReference type="Proteomes" id="UP000008952"/>
    </source>
</evidence>
<feature type="compositionally biased region" description="Basic and acidic residues" evidence="1">
    <location>
        <begin position="43"/>
        <end position="62"/>
    </location>
</feature>
<evidence type="ECO:0000313" key="3">
    <source>
        <dbReference type="EMBL" id="EJF91545.1"/>
    </source>
</evidence>
<dbReference type="eggNOG" id="COG4223">
    <property type="taxonomic scope" value="Bacteria"/>
</dbReference>
<feature type="region of interest" description="Disordered" evidence="1">
    <location>
        <begin position="1"/>
        <end position="99"/>
    </location>
</feature>
<keyword evidence="2" id="KW-0472">Membrane</keyword>
<gene>
    <name evidence="3" type="ORF">ME5_00240</name>
</gene>
<keyword evidence="2" id="KW-0812">Transmembrane</keyword>
<organism evidence="3 4">
    <name type="scientific">Bartonella tamiae Th239</name>
    <dbReference type="NCBI Taxonomy" id="1094558"/>
    <lineage>
        <taxon>Bacteria</taxon>
        <taxon>Pseudomonadati</taxon>
        <taxon>Pseudomonadota</taxon>
        <taxon>Alphaproteobacteria</taxon>
        <taxon>Hyphomicrobiales</taxon>
        <taxon>Bartonellaceae</taxon>
        <taxon>Bartonella</taxon>
    </lineage>
</organism>
<dbReference type="HOGENOM" id="CLU_040284_0_0_5"/>
<reference evidence="3 4" key="1">
    <citation type="submission" date="2012-03" db="EMBL/GenBank/DDBJ databases">
        <title>The Genome Sequence of Bartonella tamiae Th239.</title>
        <authorList>
            <consortium name="The Broad Institute Genome Sequencing Platform"/>
            <consortium name="The Broad Institute Genome Sequencing Center for Infectious Disease"/>
            <person name="Feldgarden M."/>
            <person name="Kirby J."/>
            <person name="Kosoy M."/>
            <person name="Birtles R."/>
            <person name="Probert W.S."/>
            <person name="Chiaraviglio L."/>
            <person name="Young S.K."/>
            <person name="Zeng Q."/>
            <person name="Gargeya S."/>
            <person name="Fitzgerald M."/>
            <person name="Haas B."/>
            <person name="Abouelleil A."/>
            <person name="Alvarado L."/>
            <person name="Arachchi H.M."/>
            <person name="Berlin A."/>
            <person name="Chapman S.B."/>
            <person name="Gearin G."/>
            <person name="Goldberg J."/>
            <person name="Griggs A."/>
            <person name="Gujja S."/>
            <person name="Hansen M."/>
            <person name="Heiman D."/>
            <person name="Howarth C."/>
            <person name="Larimer J."/>
            <person name="Lui A."/>
            <person name="MacDonald P.J.P."/>
            <person name="McCowen C."/>
            <person name="Montmayeur A."/>
            <person name="Murphy C."/>
            <person name="Neiman D."/>
            <person name="Pearson M."/>
            <person name="Priest M."/>
            <person name="Roberts A."/>
            <person name="Saif S."/>
            <person name="Shea T."/>
            <person name="Sisk P."/>
            <person name="Stolte C."/>
            <person name="Sykes S."/>
            <person name="Wortman J."/>
            <person name="Nusbaum C."/>
            <person name="Birren B."/>
        </authorList>
    </citation>
    <scope>NUCLEOTIDE SEQUENCE [LARGE SCALE GENOMIC DNA]</scope>
    <source>
        <strain evidence="3 4">Th239</strain>
    </source>
</reference>
<dbReference type="OrthoDB" id="8480612at2"/>